<dbReference type="InterPro" id="IPR005260">
    <property type="entry name" value="Asp_kin_monofn"/>
</dbReference>
<dbReference type="CDD" id="cd04923">
    <property type="entry name" value="ACT_AK-LysC-DapG-like_2"/>
    <property type="match status" value="1"/>
</dbReference>
<evidence type="ECO:0000256" key="7">
    <source>
        <dbReference type="ARBA" id="ARBA00022741"/>
    </source>
</evidence>
<feature type="domain" description="Aspartate/glutamate/uridylate kinase" evidence="16">
    <location>
        <begin position="2"/>
        <end position="226"/>
    </location>
</feature>
<evidence type="ECO:0000256" key="4">
    <source>
        <dbReference type="ARBA" id="ARBA00010122"/>
    </source>
</evidence>
<dbReference type="PROSITE" id="PS00324">
    <property type="entry name" value="ASPARTOKINASE"/>
    <property type="match status" value="1"/>
</dbReference>
<dbReference type="Gene3D" id="3.30.2130.10">
    <property type="entry name" value="VC0802-like"/>
    <property type="match status" value="1"/>
</dbReference>
<dbReference type="SUPFAM" id="SSF53633">
    <property type="entry name" value="Carbamate kinase-like"/>
    <property type="match status" value="1"/>
</dbReference>
<name>A0AAN2C9T3_UNVUL</name>
<evidence type="ECO:0000256" key="6">
    <source>
        <dbReference type="ARBA" id="ARBA00022679"/>
    </source>
</evidence>
<dbReference type="Gene3D" id="3.40.1160.10">
    <property type="entry name" value="Acetylglutamate kinase-like"/>
    <property type="match status" value="1"/>
</dbReference>
<evidence type="ECO:0000256" key="1">
    <source>
        <dbReference type="ARBA" id="ARBA00004766"/>
    </source>
</evidence>
<evidence type="ECO:0000256" key="9">
    <source>
        <dbReference type="ARBA" id="ARBA00022840"/>
    </source>
</evidence>
<evidence type="ECO:0000256" key="10">
    <source>
        <dbReference type="ARBA" id="ARBA00022915"/>
    </source>
</evidence>
<dbReference type="EC" id="2.7.2.4" evidence="14"/>
<keyword evidence="8 14" id="KW-0418">Kinase</keyword>
<keyword evidence="11" id="KW-0457">Lysine biosynthesis</keyword>
<proteinExistence type="inferred from homology"/>
<evidence type="ECO:0000256" key="11">
    <source>
        <dbReference type="ARBA" id="ARBA00023154"/>
    </source>
</evidence>
<organism evidence="18 19">
    <name type="scientific">Vulcanimicrobium alpinum</name>
    <dbReference type="NCBI Taxonomy" id="3016050"/>
    <lineage>
        <taxon>Bacteria</taxon>
        <taxon>Bacillati</taxon>
        <taxon>Vulcanimicrobiota</taxon>
        <taxon>Vulcanimicrobiia</taxon>
        <taxon>Vulcanimicrobiales</taxon>
        <taxon>Vulcanimicrobiaceae</taxon>
        <taxon>Vulcanimicrobium</taxon>
    </lineage>
</organism>
<evidence type="ECO:0000256" key="5">
    <source>
        <dbReference type="ARBA" id="ARBA00022605"/>
    </source>
</evidence>
<dbReference type="GO" id="GO:0009089">
    <property type="term" value="P:lysine biosynthetic process via diaminopimelate"/>
    <property type="evidence" value="ECO:0007669"/>
    <property type="project" value="InterPro"/>
</dbReference>
<reference evidence="18 19" key="1">
    <citation type="journal article" date="2022" name="ISME Commun">
        <title>Vulcanimicrobium alpinus gen. nov. sp. nov., the first cultivated representative of the candidate phylum 'Eremiobacterota', is a metabolically versatile aerobic anoxygenic phototroph.</title>
        <authorList>
            <person name="Yabe S."/>
            <person name="Muto K."/>
            <person name="Abe K."/>
            <person name="Yokota A."/>
            <person name="Staudigel H."/>
            <person name="Tebo B.M."/>
        </authorList>
    </citation>
    <scope>NUCLEOTIDE SEQUENCE [LARGE SCALE GENOMIC DNA]</scope>
    <source>
        <strain evidence="18 19">WC8-2</strain>
    </source>
</reference>
<dbReference type="PIRSF" id="PIRSF000726">
    <property type="entry name" value="Asp_kin"/>
    <property type="match status" value="1"/>
</dbReference>
<comment type="pathway">
    <text evidence="1 15">Amino-acid biosynthesis; L-lysine biosynthesis via DAP pathway; (S)-tetrahydrodipicolinate from L-aspartate: step 1/4.</text>
</comment>
<feature type="binding site" evidence="13">
    <location>
        <position position="76"/>
    </location>
    <ligand>
        <name>substrate</name>
    </ligand>
</feature>
<dbReference type="KEGG" id="vab:WPS_12130"/>
<evidence type="ECO:0000259" key="16">
    <source>
        <dbReference type="Pfam" id="PF00696"/>
    </source>
</evidence>
<evidence type="ECO:0000256" key="2">
    <source>
        <dbReference type="ARBA" id="ARBA00004986"/>
    </source>
</evidence>
<dbReference type="Proteomes" id="UP001317532">
    <property type="component" value="Chromosome"/>
</dbReference>
<evidence type="ECO:0000256" key="8">
    <source>
        <dbReference type="ARBA" id="ARBA00022777"/>
    </source>
</evidence>
<dbReference type="InterPro" id="IPR001341">
    <property type="entry name" value="Asp_kinase"/>
</dbReference>
<dbReference type="GO" id="GO:0005524">
    <property type="term" value="F:ATP binding"/>
    <property type="evidence" value="ECO:0007669"/>
    <property type="project" value="UniProtKB-KW"/>
</dbReference>
<feature type="binding site" evidence="13">
    <location>
        <position position="186"/>
    </location>
    <ligand>
        <name>ATP</name>
        <dbReference type="ChEBI" id="CHEBI:30616"/>
    </ligand>
</feature>
<keyword evidence="10" id="KW-0220">Diaminopimelate biosynthesis</keyword>
<dbReference type="Pfam" id="PF22468">
    <property type="entry name" value="ACT_9"/>
    <property type="match status" value="1"/>
</dbReference>
<keyword evidence="5 15" id="KW-0028">Amino-acid biosynthesis</keyword>
<dbReference type="GO" id="GO:0019877">
    <property type="term" value="P:diaminopimelate biosynthetic process"/>
    <property type="evidence" value="ECO:0007669"/>
    <property type="project" value="UniProtKB-KW"/>
</dbReference>
<dbReference type="PANTHER" id="PTHR21499">
    <property type="entry name" value="ASPARTATE KINASE"/>
    <property type="match status" value="1"/>
</dbReference>
<feature type="binding site" evidence="13">
    <location>
        <position position="52"/>
    </location>
    <ligand>
        <name>substrate</name>
    </ligand>
</feature>
<feature type="binding site" evidence="13">
    <location>
        <begin position="211"/>
        <end position="212"/>
    </location>
    <ligand>
        <name>ATP</name>
        <dbReference type="ChEBI" id="CHEBI:30616"/>
    </ligand>
</feature>
<accession>A0AAN2C9T3</accession>
<keyword evidence="9 13" id="KW-0067">ATP-binding</keyword>
<evidence type="ECO:0000256" key="3">
    <source>
        <dbReference type="ARBA" id="ARBA00005139"/>
    </source>
</evidence>
<feature type="binding site" evidence="13">
    <location>
        <begin position="7"/>
        <end position="10"/>
    </location>
    <ligand>
        <name>ATP</name>
        <dbReference type="ChEBI" id="CHEBI:30616"/>
    </ligand>
</feature>
<evidence type="ECO:0000256" key="12">
    <source>
        <dbReference type="ARBA" id="ARBA00047872"/>
    </source>
</evidence>
<dbReference type="InterPro" id="IPR054352">
    <property type="entry name" value="ACT_Aspartokinase"/>
</dbReference>
<feature type="domain" description="Aspartokinase ACT" evidence="17">
    <location>
        <begin position="337"/>
        <end position="395"/>
    </location>
</feature>
<evidence type="ECO:0000313" key="19">
    <source>
        <dbReference type="Proteomes" id="UP001317532"/>
    </source>
</evidence>
<dbReference type="InterPro" id="IPR045865">
    <property type="entry name" value="ACT-like_dom_sf"/>
</dbReference>
<comment type="similarity">
    <text evidence="4 14">Belongs to the aspartokinase family.</text>
</comment>
<sequence length="404" mass="42024">MNVVVIKFGGSSLSTPELREIAASRVLDSVRRGEKPVVVCSAMGRAPEPYATDSLASLLGPVRGGPNRDLLIACGETISCAVFAELLTALGFPAQAMTGMQAGIVTDERFGDAEIVQVDPGAIRALLARDVIPVVTGFQGGTRDGAITTLGRGGSDLTAVALGDALGASSVEIYTDVSGVMTADPRRVAGAHALDRVTQREMVELAGNGAKVMHHKAAELAHATATPYAVKGLRSNVGTTVDDGAPVDPDRPVTGLAVIPDVTFCRIIQGLTDDLDRADVDRDVLARIAERGISIDMINVNDAGVFFICDDEAADAIRPALSDLNLALRMRPHCAKISIVGAGMRGTSGVMYRVVRTITDAGVDIIHSTDSNITISILVPADQAVQAEQALHDAFGLGQGAVAR</sequence>
<keyword evidence="7 13" id="KW-0547">Nucleotide-binding</keyword>
<dbReference type="InterPro" id="IPR018042">
    <property type="entry name" value="Aspartate_kinase_CS"/>
</dbReference>
<dbReference type="GO" id="GO:0009090">
    <property type="term" value="P:homoserine biosynthetic process"/>
    <property type="evidence" value="ECO:0007669"/>
    <property type="project" value="TreeGrafter"/>
</dbReference>
<dbReference type="NCBIfam" id="TIGR00657">
    <property type="entry name" value="asp_kinases"/>
    <property type="match status" value="1"/>
</dbReference>
<dbReference type="SUPFAM" id="SSF55021">
    <property type="entry name" value="ACT-like"/>
    <property type="match status" value="2"/>
</dbReference>
<dbReference type="GO" id="GO:0005829">
    <property type="term" value="C:cytosol"/>
    <property type="evidence" value="ECO:0007669"/>
    <property type="project" value="TreeGrafter"/>
</dbReference>
<comment type="pathway">
    <text evidence="3 15">Amino-acid biosynthesis; L-threonine biosynthesis; L-threonine from L-aspartate: step 1/5.</text>
</comment>
<comment type="catalytic activity">
    <reaction evidence="12 14">
        <text>L-aspartate + ATP = 4-phospho-L-aspartate + ADP</text>
        <dbReference type="Rhea" id="RHEA:23776"/>
        <dbReference type="ChEBI" id="CHEBI:29991"/>
        <dbReference type="ChEBI" id="CHEBI:30616"/>
        <dbReference type="ChEBI" id="CHEBI:57535"/>
        <dbReference type="ChEBI" id="CHEBI:456216"/>
        <dbReference type="EC" id="2.7.2.4"/>
    </reaction>
</comment>
<evidence type="ECO:0000256" key="15">
    <source>
        <dbReference type="RuleBase" id="RU004249"/>
    </source>
</evidence>
<dbReference type="InterPro" id="IPR001048">
    <property type="entry name" value="Asp/Glu/Uridylate_kinase"/>
</dbReference>
<dbReference type="GO" id="GO:0004072">
    <property type="term" value="F:aspartate kinase activity"/>
    <property type="evidence" value="ECO:0007669"/>
    <property type="project" value="UniProtKB-EC"/>
</dbReference>
<comment type="pathway">
    <text evidence="2 15">Amino-acid biosynthesis; L-methionine biosynthesis via de novo pathway; L-homoserine from L-aspartate: step 1/3.</text>
</comment>
<feature type="binding site" evidence="13">
    <location>
        <begin position="175"/>
        <end position="176"/>
    </location>
    <ligand>
        <name>ATP</name>
        <dbReference type="ChEBI" id="CHEBI:30616"/>
    </ligand>
</feature>
<evidence type="ECO:0000256" key="14">
    <source>
        <dbReference type="RuleBase" id="RU003448"/>
    </source>
</evidence>
<keyword evidence="19" id="KW-1185">Reference proteome</keyword>
<dbReference type="PANTHER" id="PTHR21499:SF3">
    <property type="entry name" value="ASPARTOKINASE"/>
    <property type="match status" value="1"/>
</dbReference>
<protein>
    <recommendedName>
        <fullName evidence="14">Aspartokinase</fullName>
        <ecNumber evidence="14">2.7.2.4</ecNumber>
    </recommendedName>
</protein>
<dbReference type="AlphaFoldDB" id="A0AAN2C9T3"/>
<evidence type="ECO:0000256" key="13">
    <source>
        <dbReference type="PIRSR" id="PIRSR000726-1"/>
    </source>
</evidence>
<keyword evidence="6 14" id="KW-0808">Transferase</keyword>
<dbReference type="RefSeq" id="WP_317996944.1">
    <property type="nucleotide sequence ID" value="NZ_AP025523.1"/>
</dbReference>
<dbReference type="Pfam" id="PF00696">
    <property type="entry name" value="AA_kinase"/>
    <property type="match status" value="1"/>
</dbReference>
<evidence type="ECO:0000259" key="17">
    <source>
        <dbReference type="Pfam" id="PF22468"/>
    </source>
</evidence>
<evidence type="ECO:0000313" key="18">
    <source>
        <dbReference type="EMBL" id="BDE05937.1"/>
    </source>
</evidence>
<dbReference type="InterPro" id="IPR036393">
    <property type="entry name" value="AceGlu_kinase-like_sf"/>
</dbReference>
<gene>
    <name evidence="18" type="ORF">WPS_12130</name>
</gene>
<dbReference type="EMBL" id="AP025523">
    <property type="protein sequence ID" value="BDE05937.1"/>
    <property type="molecule type" value="Genomic_DNA"/>
</dbReference>